<reference evidence="1 2" key="1">
    <citation type="submission" date="2019-04" db="EMBL/GenBank/DDBJ databases">
        <title>Three New Species of Nocardioides, Nocardioides euryhalodurans sp. nov., Nocardioides seonyuensis sp. nov. and Nocardioides eburneoflavus sp. nov. Isolated from Soil.</title>
        <authorList>
            <person name="Roh S.G."/>
            <person name="Lee C."/>
            <person name="Kim M.-K."/>
            <person name="Kim S.B."/>
        </authorList>
    </citation>
    <scope>NUCLEOTIDE SEQUENCE [LARGE SCALE GENOMIC DNA]</scope>
    <source>
        <strain evidence="1 2">MMS17-SY213</strain>
    </source>
</reference>
<dbReference type="RefSeq" id="WP_135839862.1">
    <property type="nucleotide sequence ID" value="NZ_SRRO01000001.1"/>
</dbReference>
<proteinExistence type="predicted"/>
<protein>
    <submittedName>
        <fullName evidence="1">Uncharacterized protein</fullName>
    </submittedName>
</protein>
<organism evidence="1 2">
    <name type="scientific">Nocardioides eburneiflavus</name>
    <dbReference type="NCBI Taxonomy" id="2518372"/>
    <lineage>
        <taxon>Bacteria</taxon>
        <taxon>Bacillati</taxon>
        <taxon>Actinomycetota</taxon>
        <taxon>Actinomycetes</taxon>
        <taxon>Propionibacteriales</taxon>
        <taxon>Nocardioidaceae</taxon>
        <taxon>Nocardioides</taxon>
    </lineage>
</organism>
<keyword evidence="2" id="KW-1185">Reference proteome</keyword>
<gene>
    <name evidence="1" type="ORF">EXE59_16400</name>
</gene>
<dbReference type="Proteomes" id="UP000297496">
    <property type="component" value="Unassembled WGS sequence"/>
</dbReference>
<accession>A0A4Z1CG67</accession>
<comment type="caution">
    <text evidence="1">The sequence shown here is derived from an EMBL/GenBank/DDBJ whole genome shotgun (WGS) entry which is preliminary data.</text>
</comment>
<dbReference type="EMBL" id="SRRO01000001">
    <property type="protein sequence ID" value="TGN65365.1"/>
    <property type="molecule type" value="Genomic_DNA"/>
</dbReference>
<name>A0A4Z1CG67_9ACTN</name>
<evidence type="ECO:0000313" key="2">
    <source>
        <dbReference type="Proteomes" id="UP000297496"/>
    </source>
</evidence>
<sequence length="79" mass="8788">MNHPPRGREPIRYEIRILGHLDAYWSNWFTGLTLTQEEDGTTSLRGAVADQAELHGLLAKIRDLGATLLSVTPVDTTET</sequence>
<dbReference type="AlphaFoldDB" id="A0A4Z1CG67"/>
<evidence type="ECO:0000313" key="1">
    <source>
        <dbReference type="EMBL" id="TGN65365.1"/>
    </source>
</evidence>
<dbReference type="OrthoDB" id="4828421at2"/>